<dbReference type="RefSeq" id="YP_010782437.1">
    <property type="nucleotide sequence ID" value="NC_075039.1"/>
</dbReference>
<dbReference type="EMBL" id="KY523104">
    <property type="protein sequence ID" value="QKU35755.1"/>
    <property type="molecule type" value="Genomic_DNA"/>
</dbReference>
<proteinExistence type="predicted"/>
<dbReference type="GeneID" id="80519201"/>
<dbReference type="KEGG" id="vg:80519201"/>
<organism evidence="1">
    <name type="scientific">Tupanvirus soda lake</name>
    <dbReference type="NCBI Taxonomy" id="2126985"/>
    <lineage>
        <taxon>Viruses</taxon>
        <taxon>Varidnaviria</taxon>
        <taxon>Bamfordvirae</taxon>
        <taxon>Nucleocytoviricota</taxon>
        <taxon>Megaviricetes</taxon>
        <taxon>Imitervirales</taxon>
        <taxon>Mimiviridae</taxon>
        <taxon>Megamimivirinae</taxon>
        <taxon>Tupanvirus</taxon>
        <taxon>Tupanvirus salinum</taxon>
    </lineage>
</organism>
<reference evidence="1" key="1">
    <citation type="submission" date="2017-01" db="EMBL/GenBank/DDBJ databases">
        <authorList>
            <person name="Assis F.L."/>
            <person name="Abrahao J.S."/>
            <person name="Silva L."/>
            <person name="Khalil J.B."/>
            <person name="Rodrigues R."/>
            <person name="Silva L.S."/>
            <person name="Arantes T."/>
            <person name="Boratto P."/>
            <person name="Andrade M."/>
            <person name="Kroon E.G."/>
            <person name="Ribeiro B."/>
            <person name="Bergier I."/>
            <person name="Seligmann H."/>
            <person name="Ghigo E."/>
            <person name="Colson P."/>
            <person name="Levasseur A."/>
            <person name="Raoult D."/>
            <person name="Scola B.L."/>
        </authorList>
    </citation>
    <scope>NUCLEOTIDE SEQUENCE</scope>
    <source>
        <strain evidence="1">Soda lake</strain>
    </source>
</reference>
<name>A0A6N1NN77_9VIRU</name>
<accession>A0A6N1NN77</accession>
<sequence length="126" mass="14264">MSWLVDSLFNANGKSLPRPCCTHQINEVALICACCTTADPQCKQIPDSIDYSENTFLIPCLRCNKQLHVVISVWGETASYTEFIWDCIEVEPEETSSAIKVVDQYYPKTLVRDAKQVLHEIGGKFY</sequence>
<evidence type="ECO:0000313" key="1">
    <source>
        <dbReference type="EMBL" id="QKU35755.1"/>
    </source>
</evidence>
<protein>
    <submittedName>
        <fullName evidence="1">Putative orfan</fullName>
    </submittedName>
</protein>
<reference evidence="1" key="2">
    <citation type="journal article" date="2018" name="Nat. Commun.">
        <title>Tailed giant Tupanvirus possesses the most complete translational apparatus of the known virosphere.</title>
        <authorList>
            <person name="Abrahao J."/>
            <person name="Silva L."/>
            <person name="Silva L.S."/>
            <person name="Khalil J.Y.B."/>
            <person name="Rodrigues R."/>
            <person name="Arantes T."/>
            <person name="Assis F."/>
            <person name="Boratto P."/>
            <person name="Andrade M."/>
            <person name="Kroon E.G."/>
            <person name="Ribeiro B."/>
            <person name="Bergier I."/>
            <person name="Seligmann H."/>
            <person name="Ghigo E."/>
            <person name="Colson P."/>
            <person name="Levasseur A."/>
            <person name="Kroemer G."/>
            <person name="Raoult D."/>
            <person name="La Scola B."/>
        </authorList>
    </citation>
    <scope>NUCLEOTIDE SEQUENCE [LARGE SCALE GENOMIC DNA]</scope>
    <source>
        <strain evidence="1">Soda lake</strain>
    </source>
</reference>